<evidence type="ECO:0000256" key="1">
    <source>
        <dbReference type="ARBA" id="ARBA00022723"/>
    </source>
</evidence>
<dbReference type="STRING" id="65357.A0A024GPF2"/>
<dbReference type="InterPro" id="IPR013083">
    <property type="entry name" value="Znf_RING/FYVE/PHD"/>
</dbReference>
<evidence type="ECO:0000313" key="6">
    <source>
        <dbReference type="Proteomes" id="UP000053237"/>
    </source>
</evidence>
<proteinExistence type="predicted"/>
<dbReference type="Gene3D" id="3.30.40.10">
    <property type="entry name" value="Zinc/RING finger domain, C3HC4 (zinc finger)"/>
    <property type="match status" value="1"/>
</dbReference>
<keyword evidence="2" id="KW-0863">Zinc-finger</keyword>
<feature type="domain" description="Zinc finger PHD-type" evidence="4">
    <location>
        <begin position="63"/>
        <end position="109"/>
    </location>
</feature>
<dbReference type="PANTHER" id="PTHR47177:SF3">
    <property type="entry name" value="F18C1.6 PROTEIN"/>
    <property type="match status" value="1"/>
</dbReference>
<evidence type="ECO:0000256" key="2">
    <source>
        <dbReference type="ARBA" id="ARBA00022771"/>
    </source>
</evidence>
<dbReference type="Proteomes" id="UP000053237">
    <property type="component" value="Unassembled WGS sequence"/>
</dbReference>
<dbReference type="SUPFAM" id="SSF57903">
    <property type="entry name" value="FYVE/PHD zinc finger"/>
    <property type="match status" value="1"/>
</dbReference>
<sequence length="525" mass="59491">MTWSKVTNLCPLCKQKFNHITERGNAETLVHIHEIQDCKQVYVPEVSSDELLATQLQLANDIRCEICGRGDDEGVLLVCEADGCQLANHTYCIELGAVPESAWYCRHHQHVRGQRASDAIVRPAATVLARRRTRRFATLMSRFLQERASDRDQNYGVPIPQRRSQVSNRLAANYINRMSLELQQVQRRAERARPLAGATLNRTMRVPRRVHAARETSGDVISTQTPREPSVRQSGVFSAVVVRRYRELEKLMTDAVNKDNYASTVSLNIPKTARLRLISRVKDFFTALTLAEKRMVVKCGALVALFSWIRIATNESNVTRTENAHPQVLDGILSVMAILPIEKEDFDEVTGLHFAMSKIADDTNANLSIRSKASELRDAYQSFNPPERAIITDTVVPIPRIPDITSTPEALPPLPSIKRFLPSATPNSAKRIKTKQIVKDPSQSAAEYVKRKLYPYYKENNHKLSKERYKTIVRKTTKTFISELESAKQNTESMIAYDGQLVQSAKARLKTLLNRVFHDEMRSQV</sequence>
<dbReference type="EMBL" id="CAIX01000221">
    <property type="protein sequence ID" value="CCI48397.1"/>
    <property type="molecule type" value="Genomic_DNA"/>
</dbReference>
<name>A0A024GPF2_9STRA</name>
<dbReference type="OrthoDB" id="1630758at2759"/>
<dbReference type="InterPro" id="IPR001965">
    <property type="entry name" value="Znf_PHD"/>
</dbReference>
<evidence type="ECO:0000256" key="3">
    <source>
        <dbReference type="ARBA" id="ARBA00022833"/>
    </source>
</evidence>
<keyword evidence="6" id="KW-1185">Reference proteome</keyword>
<dbReference type="AlphaFoldDB" id="A0A024GPF2"/>
<dbReference type="GO" id="GO:0008270">
    <property type="term" value="F:zinc ion binding"/>
    <property type="evidence" value="ECO:0007669"/>
    <property type="project" value="UniProtKB-KW"/>
</dbReference>
<dbReference type="PANTHER" id="PTHR47177">
    <property type="entry name" value="F18C1.6 PROTEIN"/>
    <property type="match status" value="1"/>
</dbReference>
<gene>
    <name evidence="5" type="ORF">BN9_094810</name>
</gene>
<protein>
    <recommendedName>
        <fullName evidence="4">Zinc finger PHD-type domain-containing protein</fullName>
    </recommendedName>
</protein>
<keyword evidence="1" id="KW-0479">Metal-binding</keyword>
<dbReference type="InParanoid" id="A0A024GPF2"/>
<evidence type="ECO:0000259" key="4">
    <source>
        <dbReference type="SMART" id="SM00249"/>
    </source>
</evidence>
<reference evidence="5 6" key="1">
    <citation type="submission" date="2012-05" db="EMBL/GenBank/DDBJ databases">
        <title>Recombination and specialization in a pathogen metapopulation.</title>
        <authorList>
            <person name="Gardiner A."/>
            <person name="Kemen E."/>
            <person name="Schultz-Larsen T."/>
            <person name="MacLean D."/>
            <person name="Van Oosterhout C."/>
            <person name="Jones J.D.G."/>
        </authorList>
    </citation>
    <scope>NUCLEOTIDE SEQUENCE [LARGE SCALE GENOMIC DNA]</scope>
    <source>
        <strain evidence="5 6">Ac Nc2</strain>
    </source>
</reference>
<dbReference type="SMART" id="SM00249">
    <property type="entry name" value="PHD"/>
    <property type="match status" value="1"/>
</dbReference>
<dbReference type="InterPro" id="IPR011011">
    <property type="entry name" value="Znf_FYVE_PHD"/>
</dbReference>
<keyword evidence="3" id="KW-0862">Zinc</keyword>
<evidence type="ECO:0000313" key="5">
    <source>
        <dbReference type="EMBL" id="CCI48397.1"/>
    </source>
</evidence>
<accession>A0A024GPF2</accession>
<comment type="caution">
    <text evidence="5">The sequence shown here is derived from an EMBL/GenBank/DDBJ whole genome shotgun (WGS) entry which is preliminary data.</text>
</comment>
<organism evidence="5 6">
    <name type="scientific">Albugo candida</name>
    <dbReference type="NCBI Taxonomy" id="65357"/>
    <lineage>
        <taxon>Eukaryota</taxon>
        <taxon>Sar</taxon>
        <taxon>Stramenopiles</taxon>
        <taxon>Oomycota</taxon>
        <taxon>Peronosporomycetes</taxon>
        <taxon>Albuginales</taxon>
        <taxon>Albuginaceae</taxon>
        <taxon>Albugo</taxon>
    </lineage>
</organism>